<dbReference type="CDD" id="cd06261">
    <property type="entry name" value="TM_PBP2"/>
    <property type="match status" value="1"/>
</dbReference>
<proteinExistence type="inferred from homology"/>
<dbReference type="InterPro" id="IPR000515">
    <property type="entry name" value="MetI-like"/>
</dbReference>
<dbReference type="InterPro" id="IPR051393">
    <property type="entry name" value="ABC_transporter_permease"/>
</dbReference>
<keyword evidence="5 7" id="KW-1133">Transmembrane helix</keyword>
<dbReference type="EMBL" id="VXPY01000063">
    <property type="protein sequence ID" value="MYD90473.1"/>
    <property type="molecule type" value="Genomic_DNA"/>
</dbReference>
<dbReference type="PROSITE" id="PS50928">
    <property type="entry name" value="ABC_TM1"/>
    <property type="match status" value="1"/>
</dbReference>
<evidence type="ECO:0000256" key="2">
    <source>
        <dbReference type="ARBA" id="ARBA00022448"/>
    </source>
</evidence>
<sequence length="304" mass="34260">MTGREIKSGRSAVARRQAWEGRIFALPFILGFLAFWLYPMSYSVYLVFQDWDLLSPPSFVGLDNIFDLFRDESIGISLGNTSYYTFIGVPLQLVLALALALLLNVKVRGLAIYRTLFYLPAMTPIVASAIVWLQILHPEFGILNSFLRNLGIEPVNWLFDPRAAKPAFILMTLWGVGPQMVIFLAGLQGVPQSLYEAAEIDGASRFQRFLFITIPMISSITFFNLVVGVIASFQVFTTAFIMTRGGPQNATLFLVLYLYRNGFQYFKMGYASAIAWMLFVIIVAFTVIQFRLASRWVYEEGAPA</sequence>
<comment type="similarity">
    <text evidence="7">Belongs to the binding-protein-dependent transport system permease family.</text>
</comment>
<evidence type="ECO:0000256" key="6">
    <source>
        <dbReference type="ARBA" id="ARBA00023136"/>
    </source>
</evidence>
<dbReference type="GO" id="GO:0055085">
    <property type="term" value="P:transmembrane transport"/>
    <property type="evidence" value="ECO:0007669"/>
    <property type="project" value="InterPro"/>
</dbReference>
<evidence type="ECO:0000256" key="7">
    <source>
        <dbReference type="RuleBase" id="RU363032"/>
    </source>
</evidence>
<feature type="domain" description="ABC transmembrane type-1" evidence="8">
    <location>
        <begin position="78"/>
        <end position="289"/>
    </location>
</feature>
<feature type="transmembrane region" description="Helical" evidence="7">
    <location>
        <begin position="239"/>
        <end position="259"/>
    </location>
</feature>
<evidence type="ECO:0000256" key="5">
    <source>
        <dbReference type="ARBA" id="ARBA00022989"/>
    </source>
</evidence>
<dbReference type="PANTHER" id="PTHR30193">
    <property type="entry name" value="ABC TRANSPORTER PERMEASE PROTEIN"/>
    <property type="match status" value="1"/>
</dbReference>
<gene>
    <name evidence="9" type="ORF">F4Y08_09095</name>
</gene>
<protein>
    <submittedName>
        <fullName evidence="9">Sugar ABC transporter permease</fullName>
    </submittedName>
</protein>
<organism evidence="9">
    <name type="scientific">Caldilineaceae bacterium SB0662_bin_9</name>
    <dbReference type="NCBI Taxonomy" id="2605258"/>
    <lineage>
        <taxon>Bacteria</taxon>
        <taxon>Bacillati</taxon>
        <taxon>Chloroflexota</taxon>
        <taxon>Caldilineae</taxon>
        <taxon>Caldilineales</taxon>
        <taxon>Caldilineaceae</taxon>
    </lineage>
</organism>
<dbReference type="Gene3D" id="1.10.3720.10">
    <property type="entry name" value="MetI-like"/>
    <property type="match status" value="1"/>
</dbReference>
<evidence type="ECO:0000313" key="9">
    <source>
        <dbReference type="EMBL" id="MYD90473.1"/>
    </source>
</evidence>
<dbReference type="Pfam" id="PF00528">
    <property type="entry name" value="BPD_transp_1"/>
    <property type="match status" value="1"/>
</dbReference>
<accession>A0A6B1DUW5</accession>
<keyword evidence="4 7" id="KW-0812">Transmembrane</keyword>
<dbReference type="PANTHER" id="PTHR30193:SF1">
    <property type="entry name" value="ABC TRANSPORTER PERMEASE PROTEIN YESP-RELATED"/>
    <property type="match status" value="1"/>
</dbReference>
<evidence type="ECO:0000256" key="1">
    <source>
        <dbReference type="ARBA" id="ARBA00004651"/>
    </source>
</evidence>
<evidence type="ECO:0000259" key="8">
    <source>
        <dbReference type="PROSITE" id="PS50928"/>
    </source>
</evidence>
<reference evidence="9" key="1">
    <citation type="submission" date="2019-09" db="EMBL/GenBank/DDBJ databases">
        <title>Characterisation of the sponge microbiome using genome-centric metagenomics.</title>
        <authorList>
            <person name="Engelberts J.P."/>
            <person name="Robbins S.J."/>
            <person name="De Goeij J.M."/>
            <person name="Aranda M."/>
            <person name="Bell S.C."/>
            <person name="Webster N.S."/>
        </authorList>
    </citation>
    <scope>NUCLEOTIDE SEQUENCE</scope>
    <source>
        <strain evidence="9">SB0662_bin_9</strain>
    </source>
</reference>
<feature type="transmembrane region" description="Helical" evidence="7">
    <location>
        <begin position="115"/>
        <end position="135"/>
    </location>
</feature>
<keyword evidence="3" id="KW-1003">Cell membrane</keyword>
<feature type="transmembrane region" description="Helical" evidence="7">
    <location>
        <begin position="167"/>
        <end position="188"/>
    </location>
</feature>
<dbReference type="SUPFAM" id="SSF161098">
    <property type="entry name" value="MetI-like"/>
    <property type="match status" value="1"/>
</dbReference>
<dbReference type="AlphaFoldDB" id="A0A6B1DUW5"/>
<feature type="transmembrane region" description="Helical" evidence="7">
    <location>
        <begin position="83"/>
        <end position="103"/>
    </location>
</feature>
<evidence type="ECO:0000256" key="4">
    <source>
        <dbReference type="ARBA" id="ARBA00022692"/>
    </source>
</evidence>
<feature type="transmembrane region" description="Helical" evidence="7">
    <location>
        <begin position="209"/>
        <end position="233"/>
    </location>
</feature>
<evidence type="ECO:0000256" key="3">
    <source>
        <dbReference type="ARBA" id="ARBA00022475"/>
    </source>
</evidence>
<feature type="transmembrane region" description="Helical" evidence="7">
    <location>
        <begin position="21"/>
        <end position="38"/>
    </location>
</feature>
<comment type="caution">
    <text evidence="9">The sequence shown here is derived from an EMBL/GenBank/DDBJ whole genome shotgun (WGS) entry which is preliminary data.</text>
</comment>
<dbReference type="InterPro" id="IPR035906">
    <property type="entry name" value="MetI-like_sf"/>
</dbReference>
<name>A0A6B1DUW5_9CHLR</name>
<keyword evidence="2 7" id="KW-0813">Transport</keyword>
<dbReference type="GO" id="GO:0005886">
    <property type="term" value="C:plasma membrane"/>
    <property type="evidence" value="ECO:0007669"/>
    <property type="project" value="UniProtKB-SubCell"/>
</dbReference>
<comment type="subcellular location">
    <subcellularLocation>
        <location evidence="1 7">Cell membrane</location>
        <topology evidence="1 7">Multi-pass membrane protein</topology>
    </subcellularLocation>
</comment>
<keyword evidence="6 7" id="KW-0472">Membrane</keyword>
<feature type="transmembrane region" description="Helical" evidence="7">
    <location>
        <begin position="271"/>
        <end position="290"/>
    </location>
</feature>